<dbReference type="InterPro" id="IPR052919">
    <property type="entry name" value="TA_system_RNase"/>
</dbReference>
<name>A0A7G5GNS9_9BACT</name>
<keyword evidence="3" id="KW-1185">Reference proteome</keyword>
<feature type="domain" description="PIN" evidence="1">
    <location>
        <begin position="4"/>
        <end position="123"/>
    </location>
</feature>
<dbReference type="PANTHER" id="PTHR36173">
    <property type="entry name" value="RIBONUCLEASE VAPC16-RELATED"/>
    <property type="match status" value="1"/>
</dbReference>
<dbReference type="AlphaFoldDB" id="A0A7G5GNS9"/>
<evidence type="ECO:0000259" key="1">
    <source>
        <dbReference type="Pfam" id="PF01850"/>
    </source>
</evidence>
<dbReference type="InterPro" id="IPR002716">
    <property type="entry name" value="PIN_dom"/>
</dbReference>
<dbReference type="InterPro" id="IPR041705">
    <property type="entry name" value="PIN_Sll0205"/>
</dbReference>
<organism evidence="2 3">
    <name type="scientific">Spirosoma foliorum</name>
    <dbReference type="NCBI Taxonomy" id="2710596"/>
    <lineage>
        <taxon>Bacteria</taxon>
        <taxon>Pseudomonadati</taxon>
        <taxon>Bacteroidota</taxon>
        <taxon>Cytophagia</taxon>
        <taxon>Cytophagales</taxon>
        <taxon>Cytophagaceae</taxon>
        <taxon>Spirosoma</taxon>
    </lineage>
</organism>
<dbReference type="CDD" id="cd09872">
    <property type="entry name" value="PIN_Sll0205-like"/>
    <property type="match status" value="1"/>
</dbReference>
<evidence type="ECO:0000313" key="2">
    <source>
        <dbReference type="EMBL" id="QMW00521.1"/>
    </source>
</evidence>
<dbReference type="RefSeq" id="WP_182457637.1">
    <property type="nucleotide sequence ID" value="NZ_CP059732.1"/>
</dbReference>
<dbReference type="PANTHER" id="PTHR36173:SF2">
    <property type="entry name" value="RIBONUCLEASE VAPC16"/>
    <property type="match status" value="1"/>
</dbReference>
<dbReference type="KEGG" id="sfol:H3H32_21240"/>
<dbReference type="SUPFAM" id="SSF88723">
    <property type="entry name" value="PIN domain-like"/>
    <property type="match status" value="1"/>
</dbReference>
<proteinExistence type="predicted"/>
<reference evidence="2 3" key="1">
    <citation type="submission" date="2020-07" db="EMBL/GenBank/DDBJ databases">
        <title>Spirosoma foliorum sp. nov., isolated from the leaves on the Nejang mountain Korea, Republic of.</title>
        <authorList>
            <person name="Ho H."/>
            <person name="Lee Y.-J."/>
            <person name="Nurcahyanto D.-A."/>
            <person name="Kim S.-G."/>
        </authorList>
    </citation>
    <scope>NUCLEOTIDE SEQUENCE [LARGE SCALE GENOMIC DNA]</scope>
    <source>
        <strain evidence="2 3">PL0136</strain>
    </source>
</reference>
<dbReference type="Gene3D" id="3.40.50.1010">
    <property type="entry name" value="5'-nuclease"/>
    <property type="match status" value="1"/>
</dbReference>
<accession>A0A7G5GNS9</accession>
<dbReference type="Pfam" id="PF01850">
    <property type="entry name" value="PIN"/>
    <property type="match status" value="1"/>
</dbReference>
<sequence>MNLLLDTHTLIWYLEGNAELSQACQNLIENPGNNNFVSIASFWEIAIKLSIGGKLELSKPFEQLYQLAWENNITVLPIRFDHTTTVKSLPFNHKDPFDRIIISQAIVDNMPVLSRDGHFDAYAIRRLW</sequence>
<gene>
    <name evidence="2" type="ORF">H3H32_21240</name>
</gene>
<evidence type="ECO:0000313" key="3">
    <source>
        <dbReference type="Proteomes" id="UP000515369"/>
    </source>
</evidence>
<dbReference type="EMBL" id="CP059732">
    <property type="protein sequence ID" value="QMW00521.1"/>
    <property type="molecule type" value="Genomic_DNA"/>
</dbReference>
<protein>
    <submittedName>
        <fullName evidence="2">Type II toxin-antitoxin system VapC family toxin</fullName>
    </submittedName>
</protein>
<dbReference type="InterPro" id="IPR029060">
    <property type="entry name" value="PIN-like_dom_sf"/>
</dbReference>
<dbReference type="Proteomes" id="UP000515369">
    <property type="component" value="Chromosome"/>
</dbReference>